<reference evidence="3" key="1">
    <citation type="submission" date="2025-08" db="UniProtKB">
        <authorList>
            <consortium name="RefSeq"/>
        </authorList>
    </citation>
    <scope>IDENTIFICATION</scope>
    <source>
        <tissue evidence="3">Leaves</tissue>
    </source>
</reference>
<name>A0ABM4V6Z8_COFAR</name>
<keyword evidence="2" id="KW-1185">Reference proteome</keyword>
<feature type="region of interest" description="Disordered" evidence="1">
    <location>
        <begin position="199"/>
        <end position="220"/>
    </location>
</feature>
<dbReference type="Proteomes" id="UP001652660">
    <property type="component" value="Chromosome 7e"/>
</dbReference>
<evidence type="ECO:0008006" key="4">
    <source>
        <dbReference type="Google" id="ProtNLM"/>
    </source>
</evidence>
<evidence type="ECO:0000313" key="3">
    <source>
        <dbReference type="RefSeq" id="XP_071915309.1"/>
    </source>
</evidence>
<dbReference type="RefSeq" id="XP_071915309.1">
    <property type="nucleotide sequence ID" value="XM_072059208.1"/>
</dbReference>
<proteinExistence type="predicted"/>
<accession>A0ABM4V6Z8</accession>
<dbReference type="GeneID" id="140011081"/>
<protein>
    <recommendedName>
        <fullName evidence="4">Reverse transcriptase zinc-binding domain-containing protein</fullName>
    </recommendedName>
</protein>
<feature type="compositionally biased region" description="Basic and acidic residues" evidence="1">
    <location>
        <begin position="205"/>
        <end position="214"/>
    </location>
</feature>
<evidence type="ECO:0000313" key="2">
    <source>
        <dbReference type="Proteomes" id="UP001652660"/>
    </source>
</evidence>
<organism evidence="2 3">
    <name type="scientific">Coffea arabica</name>
    <name type="common">Arabian coffee</name>
    <dbReference type="NCBI Taxonomy" id="13443"/>
    <lineage>
        <taxon>Eukaryota</taxon>
        <taxon>Viridiplantae</taxon>
        <taxon>Streptophyta</taxon>
        <taxon>Embryophyta</taxon>
        <taxon>Tracheophyta</taxon>
        <taxon>Spermatophyta</taxon>
        <taxon>Magnoliopsida</taxon>
        <taxon>eudicotyledons</taxon>
        <taxon>Gunneridae</taxon>
        <taxon>Pentapetalae</taxon>
        <taxon>asterids</taxon>
        <taxon>lamiids</taxon>
        <taxon>Gentianales</taxon>
        <taxon>Rubiaceae</taxon>
        <taxon>Ixoroideae</taxon>
        <taxon>Gardenieae complex</taxon>
        <taxon>Bertiereae - Coffeeae clade</taxon>
        <taxon>Coffeeae</taxon>
        <taxon>Coffea</taxon>
    </lineage>
</organism>
<gene>
    <name evidence="3" type="primary">LOC140011081</name>
</gene>
<evidence type="ECO:0000256" key="1">
    <source>
        <dbReference type="SAM" id="MobiDB-lite"/>
    </source>
</evidence>
<sequence length="242" mass="28562">MKARYFKGLSIWNTRASNGDSWCWKSLLSAKGLLEEGTRKRVGDGNSIYIWEDRWLPSSEDGRVRMRKREWKRIQKVSELIREGKWDRELIKQVFEEEYGKNILNPTWINAVIRERCSKGDPMCKCCGESTETIEHCLFLCDHSKVIWKAAPLNWDGLELFSNRFWHWNARQFEERNGDPRVAVEKALREWREYQEAQDWENGTEGDHARKDKGSTGWRKPRVGWVKMNSDATLHLKADRAG</sequence>